<dbReference type="InterPro" id="IPR004540">
    <property type="entry name" value="Transl_elong_EFG/EF2"/>
</dbReference>
<dbReference type="AlphaFoldDB" id="A0A0D6FY38"/>
<dbReference type="GO" id="GO:0032790">
    <property type="term" value="P:ribosome disassembly"/>
    <property type="evidence" value="ECO:0007669"/>
    <property type="project" value="TreeGrafter"/>
</dbReference>
<dbReference type="EMBL" id="MJMN01000063">
    <property type="protein sequence ID" value="OMG76695.1"/>
    <property type="molecule type" value="Genomic_DNA"/>
</dbReference>
<keyword evidence="8" id="KW-0963">Cytoplasm</keyword>
<gene>
    <name evidence="8" type="primary">fusA</name>
    <name evidence="9" type="ORF">BIZ92_16670</name>
</gene>
<dbReference type="SUPFAM" id="SSF50447">
    <property type="entry name" value="Translation proteins"/>
    <property type="match status" value="1"/>
</dbReference>
<dbReference type="RefSeq" id="WP_024067736.1">
    <property type="nucleotide sequence ID" value="NZ_AP028040.1"/>
</dbReference>
<dbReference type="SUPFAM" id="SSF52540">
    <property type="entry name" value="P-loop containing nucleoside triphosphate hydrolases"/>
    <property type="match status" value="1"/>
</dbReference>
<dbReference type="GO" id="GO:0005737">
    <property type="term" value="C:cytoplasm"/>
    <property type="evidence" value="ECO:0007669"/>
    <property type="project" value="UniProtKB-SubCell"/>
</dbReference>
<dbReference type="FunFam" id="2.40.30.10:FF:000006">
    <property type="entry name" value="Elongation factor G"/>
    <property type="match status" value="1"/>
</dbReference>
<keyword evidence="4 8" id="KW-0251">Elongation factor</keyword>
<dbReference type="FunFam" id="3.30.230.10:FF:000003">
    <property type="entry name" value="Elongation factor G"/>
    <property type="match status" value="1"/>
</dbReference>
<evidence type="ECO:0000313" key="9">
    <source>
        <dbReference type="EMBL" id="OMG76695.1"/>
    </source>
</evidence>
<dbReference type="PANTHER" id="PTHR43261:SF1">
    <property type="entry name" value="RIBOSOME-RELEASING FACTOR 2, MITOCHONDRIAL"/>
    <property type="match status" value="1"/>
</dbReference>
<dbReference type="InterPro" id="IPR009000">
    <property type="entry name" value="Transl_B-barrel_sf"/>
</dbReference>
<dbReference type="InterPro" id="IPR014721">
    <property type="entry name" value="Ribsml_uS5_D2-typ_fold_subgr"/>
</dbReference>
<dbReference type="PROSITE" id="PS51722">
    <property type="entry name" value="G_TR_2"/>
    <property type="match status" value="1"/>
</dbReference>
<dbReference type="Pfam" id="PF00009">
    <property type="entry name" value="GTP_EFTU"/>
    <property type="match status" value="1"/>
</dbReference>
<feature type="binding site" evidence="8">
    <location>
        <begin position="17"/>
        <end position="24"/>
    </location>
    <ligand>
        <name>GTP</name>
        <dbReference type="ChEBI" id="CHEBI:37565"/>
    </ligand>
</feature>
<comment type="caution">
    <text evidence="9">The sequence shown here is derived from an EMBL/GenBank/DDBJ whole genome shotgun (WGS) entry which is preliminary data.</text>
</comment>
<dbReference type="FunFam" id="3.30.70.240:FF:000001">
    <property type="entry name" value="Elongation factor G"/>
    <property type="match status" value="1"/>
</dbReference>
<dbReference type="InterPro" id="IPR047872">
    <property type="entry name" value="EFG_IV"/>
</dbReference>
<dbReference type="SUPFAM" id="SSF54980">
    <property type="entry name" value="EF-G C-terminal domain-like"/>
    <property type="match status" value="2"/>
</dbReference>
<dbReference type="InterPro" id="IPR035647">
    <property type="entry name" value="EFG_III/V"/>
</dbReference>
<keyword evidence="3 8" id="KW-0547">Nucleotide-binding</keyword>
<dbReference type="GO" id="GO:0003924">
    <property type="term" value="F:GTPase activity"/>
    <property type="evidence" value="ECO:0007669"/>
    <property type="project" value="InterPro"/>
</dbReference>
<dbReference type="SMART" id="SM00889">
    <property type="entry name" value="EFG_IV"/>
    <property type="match status" value="1"/>
</dbReference>
<evidence type="ECO:0000256" key="3">
    <source>
        <dbReference type="ARBA" id="ARBA00022741"/>
    </source>
</evidence>
<keyword evidence="5 8" id="KW-0648">Protein biosynthesis</keyword>
<proteinExistence type="inferred from homology"/>
<dbReference type="NCBIfam" id="NF009381">
    <property type="entry name" value="PRK12740.1-5"/>
    <property type="match status" value="1"/>
</dbReference>
<dbReference type="Gene3D" id="3.30.230.10">
    <property type="match status" value="1"/>
</dbReference>
<dbReference type="PRINTS" id="PR00315">
    <property type="entry name" value="ELONGATNFCT"/>
</dbReference>
<protein>
    <recommendedName>
        <fullName evidence="2 8">Elongation factor G</fullName>
        <shortName evidence="8">EF-G</shortName>
    </recommendedName>
</protein>
<dbReference type="KEGG" id="axx:ERS451415_00750"/>
<dbReference type="GO" id="GO:0005525">
    <property type="term" value="F:GTP binding"/>
    <property type="evidence" value="ECO:0007669"/>
    <property type="project" value="UniProtKB-UniRule"/>
</dbReference>
<dbReference type="InterPro" id="IPR000795">
    <property type="entry name" value="T_Tr_GTP-bd_dom"/>
</dbReference>
<dbReference type="NCBIfam" id="NF009379">
    <property type="entry name" value="PRK12740.1-3"/>
    <property type="match status" value="1"/>
</dbReference>
<dbReference type="eggNOG" id="COG0480">
    <property type="taxonomic scope" value="Bacteria"/>
</dbReference>
<dbReference type="NCBIfam" id="TIGR00484">
    <property type="entry name" value="EF-G"/>
    <property type="match status" value="1"/>
</dbReference>
<reference evidence="9 10" key="1">
    <citation type="submission" date="2016-09" db="EMBL/GenBank/DDBJ databases">
        <title>Phylogenomics of Achromobacter.</title>
        <authorList>
            <person name="Jeukens J."/>
            <person name="Freschi L."/>
            <person name="Vincent A.T."/>
            <person name="Emond-Rheault J.-G."/>
            <person name="Kukavica-Ibrulj I."/>
            <person name="Charette S.J."/>
            <person name="Levesque R.C."/>
        </authorList>
    </citation>
    <scope>NUCLEOTIDE SEQUENCE [LARGE SCALE GENOMIC DNA]</scope>
    <source>
        <strain evidence="9 10">AUS488</strain>
    </source>
</reference>
<comment type="similarity">
    <text evidence="1 8">Belongs to the TRAFAC class translation factor GTPase superfamily. Classic translation factor GTPase family. EF-G/EF-2 subfamily.</text>
</comment>
<dbReference type="Pfam" id="PF14492">
    <property type="entry name" value="EFG_III"/>
    <property type="match status" value="1"/>
</dbReference>
<dbReference type="Gene3D" id="2.40.30.10">
    <property type="entry name" value="Translation factors"/>
    <property type="match status" value="1"/>
</dbReference>
<dbReference type="CDD" id="cd01886">
    <property type="entry name" value="EF-G"/>
    <property type="match status" value="1"/>
</dbReference>
<dbReference type="Pfam" id="PF03144">
    <property type="entry name" value="GTP_EFTU_D2"/>
    <property type="match status" value="1"/>
</dbReference>
<dbReference type="Pfam" id="PF03764">
    <property type="entry name" value="EFG_IV"/>
    <property type="match status" value="1"/>
</dbReference>
<dbReference type="Gene3D" id="3.40.50.300">
    <property type="entry name" value="P-loop containing nucleotide triphosphate hydrolases"/>
    <property type="match status" value="1"/>
</dbReference>
<dbReference type="InterPro" id="IPR000640">
    <property type="entry name" value="EFG_V-like"/>
</dbReference>
<accession>A0A0D6FY38</accession>
<dbReference type="Gene3D" id="3.30.70.870">
    <property type="entry name" value="Elongation Factor G (Translational Gtpase), domain 3"/>
    <property type="match status" value="1"/>
</dbReference>
<evidence type="ECO:0000256" key="1">
    <source>
        <dbReference type="ARBA" id="ARBA00005870"/>
    </source>
</evidence>
<evidence type="ECO:0000256" key="6">
    <source>
        <dbReference type="ARBA" id="ARBA00023134"/>
    </source>
</evidence>
<dbReference type="InterPro" id="IPR035649">
    <property type="entry name" value="EFG_V"/>
</dbReference>
<evidence type="ECO:0000313" key="10">
    <source>
        <dbReference type="Proteomes" id="UP000187251"/>
    </source>
</evidence>
<dbReference type="NCBIfam" id="TIGR00231">
    <property type="entry name" value="small_GTP"/>
    <property type="match status" value="1"/>
</dbReference>
<dbReference type="CDD" id="cd04088">
    <property type="entry name" value="EFG_mtEFG_II"/>
    <property type="match status" value="1"/>
</dbReference>
<dbReference type="InterPro" id="IPR027417">
    <property type="entry name" value="P-loop_NTPase"/>
</dbReference>
<dbReference type="CDD" id="cd03713">
    <property type="entry name" value="EFG_mtEFG_C"/>
    <property type="match status" value="1"/>
</dbReference>
<dbReference type="InterPro" id="IPR041095">
    <property type="entry name" value="EFG_II"/>
</dbReference>
<feature type="binding site" evidence="8">
    <location>
        <begin position="142"/>
        <end position="145"/>
    </location>
    <ligand>
        <name>GTP</name>
        <dbReference type="ChEBI" id="CHEBI:37565"/>
    </ligand>
</feature>
<dbReference type="PATRIC" id="fig|85698.28.peg.758"/>
<dbReference type="FunFam" id="3.40.50.300:FF:000029">
    <property type="entry name" value="Elongation factor G"/>
    <property type="match status" value="1"/>
</dbReference>
<evidence type="ECO:0000256" key="5">
    <source>
        <dbReference type="ARBA" id="ARBA00022917"/>
    </source>
</evidence>
<dbReference type="InterPro" id="IPR005225">
    <property type="entry name" value="Small_GTP-bd"/>
</dbReference>
<dbReference type="FunFam" id="3.30.70.870:FF:000001">
    <property type="entry name" value="Elongation factor G"/>
    <property type="match status" value="1"/>
</dbReference>
<comment type="function">
    <text evidence="7 8">Catalyzes the GTP-dependent ribosomal translocation step during translation elongation. During this step, the ribosome changes from the pre-translocational (PRE) to the post-translocational (POST) state as the newly formed A-site-bound peptidyl-tRNA and P-site-bound deacylated tRNA move to the P and E sites, respectively. Catalyzes the coordinated movement of the two tRNA molecules, the mRNA and conformational changes in the ribosome.</text>
</comment>
<dbReference type="InterPro" id="IPR031157">
    <property type="entry name" value="G_TR_CS"/>
</dbReference>
<dbReference type="Pfam" id="PF00679">
    <property type="entry name" value="EFG_C"/>
    <property type="match status" value="1"/>
</dbReference>
<evidence type="ECO:0000256" key="8">
    <source>
        <dbReference type="HAMAP-Rule" id="MF_00054"/>
    </source>
</evidence>
<dbReference type="Gene3D" id="3.30.70.240">
    <property type="match status" value="1"/>
</dbReference>
<feature type="binding site" evidence="8">
    <location>
        <begin position="88"/>
        <end position="92"/>
    </location>
    <ligand>
        <name>GTP</name>
        <dbReference type="ChEBI" id="CHEBI:37565"/>
    </ligand>
</feature>
<dbReference type="InterPro" id="IPR005517">
    <property type="entry name" value="Transl_elong_EFG/EF2_IV"/>
</dbReference>
<sequence length="703" mass="77680">MTRKTPIELYRNIGISAHIDAGKTTTTERILFYTGITHKIGEVHNGAAVMDWMEQEQERGITITSAATTAFWKGMAGNYPEHRINIIDTPGHVDFTIEVERSMRVLDGAVMVYDAVGGVQPQSETVWRQANKYRVPRLAFVNKMDRVGADFLRVQRQISERLKGDAVPVQLPVGAEDGFEGVIDLVKMKAIIWDDASQGVRFEYRDIPAALQAQAQEWHDKMVEKAAEANEALLEKYLGGEALTEAEIKQGLRQRTVANEIVPMLCGSAFKNKGVQAMLDAVIDYLPSPVDVPAIKGHDERDHEIERHPTDKEPFSALAFKIMTDPFVGQLVFFRVYSGVVKSGDSVYNPVKEKKERLGRILQMHANERREITEVYAGDIAAAVGVKDVTTGDTLTDPAHVIVLERMVFPEPVISQAVEPKTKADQEKMGIALGRLAQEDPSFRVRTDEESGQTIISGMGELHLEILVDRMKREFGVEATVGKPQVAYRETIRKTCDEVEGKFVKQSGGRGQYGHVVLKLEPQEPGKGYEFVDAIKGGVVPREFIPAVDKGIREALNAGVLAGYPVVDVKATLFFGSYHDVDSNENAFKMAGSMAFKEGMRRADPVLLEPMMQVEVETPEDFTGNVMGDLSSRRGMVQGMEDIAGGGGKVVRAEVPLAEMFGYSTSLRSLTQGRATYTMEFKHYAEAPRQVAQEVIAAQGSGR</sequence>
<organism evidence="9 10">
    <name type="scientific">Alcaligenes xylosoxydans xylosoxydans</name>
    <name type="common">Achromobacter xylosoxidans</name>
    <dbReference type="NCBI Taxonomy" id="85698"/>
    <lineage>
        <taxon>Bacteria</taxon>
        <taxon>Pseudomonadati</taxon>
        <taxon>Pseudomonadota</taxon>
        <taxon>Betaproteobacteria</taxon>
        <taxon>Burkholderiales</taxon>
        <taxon>Alcaligenaceae</taxon>
        <taxon>Achromobacter</taxon>
    </lineage>
</organism>
<dbReference type="CDD" id="cd16262">
    <property type="entry name" value="EFG_III"/>
    <property type="match status" value="1"/>
</dbReference>
<dbReference type="SUPFAM" id="SSF54211">
    <property type="entry name" value="Ribosomal protein S5 domain 2-like"/>
    <property type="match status" value="1"/>
</dbReference>
<dbReference type="Proteomes" id="UP000187251">
    <property type="component" value="Unassembled WGS sequence"/>
</dbReference>
<evidence type="ECO:0000256" key="2">
    <source>
        <dbReference type="ARBA" id="ARBA00017872"/>
    </source>
</evidence>
<dbReference type="GO" id="GO:0097216">
    <property type="term" value="F:guanosine tetraphosphate binding"/>
    <property type="evidence" value="ECO:0007669"/>
    <property type="project" value="UniProtKB-ARBA"/>
</dbReference>
<keyword evidence="6 8" id="KW-0342">GTP-binding</keyword>
<dbReference type="InterPro" id="IPR009022">
    <property type="entry name" value="EFG_III"/>
</dbReference>
<name>A0A0D6FY38_ALCXX</name>
<dbReference type="PROSITE" id="PS00301">
    <property type="entry name" value="G_TR_1"/>
    <property type="match status" value="1"/>
</dbReference>
<dbReference type="GO" id="GO:0003746">
    <property type="term" value="F:translation elongation factor activity"/>
    <property type="evidence" value="ECO:0007669"/>
    <property type="project" value="UniProtKB-UniRule"/>
</dbReference>
<dbReference type="SMART" id="SM00838">
    <property type="entry name" value="EFG_C"/>
    <property type="match status" value="1"/>
</dbReference>
<dbReference type="InterPro" id="IPR004161">
    <property type="entry name" value="EFTu-like_2"/>
</dbReference>
<dbReference type="OrthoDB" id="9804431at2"/>
<comment type="subcellular location">
    <subcellularLocation>
        <location evidence="8">Cytoplasm</location>
    </subcellularLocation>
</comment>
<evidence type="ECO:0000256" key="4">
    <source>
        <dbReference type="ARBA" id="ARBA00022768"/>
    </source>
</evidence>
<dbReference type="PANTHER" id="PTHR43261">
    <property type="entry name" value="TRANSLATION ELONGATION FACTOR G-RELATED"/>
    <property type="match status" value="1"/>
</dbReference>
<dbReference type="InterPro" id="IPR020568">
    <property type="entry name" value="Ribosomal_Su5_D2-typ_SF"/>
</dbReference>
<dbReference type="CDD" id="cd01434">
    <property type="entry name" value="EFG_mtEFG1_IV"/>
    <property type="match status" value="1"/>
</dbReference>
<evidence type="ECO:0000256" key="7">
    <source>
        <dbReference type="ARBA" id="ARBA00024731"/>
    </source>
</evidence>
<dbReference type="HAMAP" id="MF_00054_B">
    <property type="entry name" value="EF_G_EF_2_B"/>
    <property type="match status" value="1"/>
</dbReference>